<keyword evidence="1" id="KW-1133">Transmembrane helix</keyword>
<keyword evidence="1" id="KW-0472">Membrane</keyword>
<evidence type="ECO:0000313" key="2">
    <source>
        <dbReference type="EMBL" id="VUX47057.1"/>
    </source>
</evidence>
<feature type="transmembrane region" description="Helical" evidence="1">
    <location>
        <begin position="184"/>
        <end position="207"/>
    </location>
</feature>
<dbReference type="Proteomes" id="UP000326641">
    <property type="component" value="Unassembled WGS sequence"/>
</dbReference>
<protein>
    <submittedName>
        <fullName evidence="2">Flagellar motor protein MotA</fullName>
    </submittedName>
</protein>
<sequence length="389" mass="42531">MSVMTKPGRYLLRMGLFILAVAGAAYWLSPTLLAAFLVSPVLNGLILSVLVFGILYNLRQVARLWPEVEWLKQYRGEPTGKVIADPPRLLAPMATMIGARKGRLTLSAPALRTLLDGIASRLDESRDISRYTVGLLIFLGLLGTFWGLLQTVNAIGAVIGGLSFESGDVAGVFAELKRGLEAPIGGMGTAFSSSMFGLGGSLILGFLELQTSQAQNRFYNELEEWLSGLTRISSGGALATDVDQPVSAYVQALLEQTAEGLDGLQQLLRHWEEGRIAANTQLIALIEKIEGLADHMRTDQAVMMRLVETQNELKPLLLRLGETIEQRGTDDVLRAHTRNLELYAARLLDEMTTGRAEFIRQVRGDIKLLARTLAAATGREPPHEPGRER</sequence>
<reference evidence="2" key="1">
    <citation type="submission" date="2018-11" db="EMBL/GenBank/DDBJ databases">
        <authorList>
            <person name="Onetto C."/>
        </authorList>
    </citation>
    <scope>NUCLEOTIDE SEQUENCE [LARGE SCALE GENOMIC DNA]</scope>
</reference>
<feature type="transmembrane region" description="Helical" evidence="1">
    <location>
        <begin position="34"/>
        <end position="56"/>
    </location>
</feature>
<feature type="transmembrane region" description="Helical" evidence="1">
    <location>
        <begin position="10"/>
        <end position="28"/>
    </location>
</feature>
<feature type="transmembrane region" description="Helical" evidence="1">
    <location>
        <begin position="131"/>
        <end position="164"/>
    </location>
</feature>
<evidence type="ECO:0000256" key="1">
    <source>
        <dbReference type="SAM" id="Phobius"/>
    </source>
</evidence>
<proteinExistence type="predicted"/>
<gene>
    <name evidence="2" type="ORF">DF3PA_340009</name>
</gene>
<keyword evidence="1" id="KW-0812">Transmembrane</keyword>
<keyword evidence="2" id="KW-0969">Cilium</keyword>
<keyword evidence="2" id="KW-0282">Flagellum</keyword>
<evidence type="ECO:0000313" key="3">
    <source>
        <dbReference type="Proteomes" id="UP000326641"/>
    </source>
</evidence>
<dbReference type="EMBL" id="UXAT02000028">
    <property type="protein sequence ID" value="VUX47057.1"/>
    <property type="molecule type" value="Genomic_DNA"/>
</dbReference>
<accession>A0A564WEY1</accession>
<name>A0A564WEY1_9PROT</name>
<keyword evidence="2" id="KW-0966">Cell projection</keyword>
<keyword evidence="3" id="KW-1185">Reference proteome</keyword>
<dbReference type="AlphaFoldDB" id="A0A564WEY1"/>
<organism evidence="2 3">
    <name type="scientific">Candidatus Defluviicoccus seviourii</name>
    <dbReference type="NCBI Taxonomy" id="2565273"/>
    <lineage>
        <taxon>Bacteria</taxon>
        <taxon>Pseudomonadati</taxon>
        <taxon>Pseudomonadota</taxon>
        <taxon>Alphaproteobacteria</taxon>
        <taxon>Rhodospirillales</taxon>
        <taxon>Rhodospirillaceae</taxon>
        <taxon>Defluviicoccus</taxon>
    </lineage>
</organism>
<comment type="caution">
    <text evidence="2">The sequence shown here is derived from an EMBL/GenBank/DDBJ whole genome shotgun (WGS) entry which is preliminary data.</text>
</comment>